<dbReference type="EMBL" id="QVQW01000009">
    <property type="protein sequence ID" value="RKU47391.1"/>
    <property type="molecule type" value="Genomic_DNA"/>
</dbReference>
<dbReference type="PANTHER" id="PTHR28523:SF1">
    <property type="entry name" value="CYTOCHROME C OXIDASE ASSEMBLY FACTOR 1"/>
    <property type="match status" value="1"/>
</dbReference>
<dbReference type="OrthoDB" id="2100652at2759"/>
<reference evidence="2 3" key="1">
    <citation type="submission" date="2018-08" db="EMBL/GenBank/DDBJ databases">
        <title>Draft genome of the lignicolous fungus Coniochaeta pulveracea.</title>
        <authorList>
            <person name="Borstlap C.J."/>
            <person name="De Witt R.N."/>
            <person name="Botha A."/>
            <person name="Volschenk H."/>
        </authorList>
    </citation>
    <scope>NUCLEOTIDE SEQUENCE [LARGE SCALE GENOMIC DNA]</scope>
    <source>
        <strain evidence="2 3">CAB683</strain>
    </source>
</reference>
<dbReference type="Pfam" id="PF08695">
    <property type="entry name" value="Coa1"/>
    <property type="match status" value="1"/>
</dbReference>
<gene>
    <name evidence="2" type="ORF">DL546_007304</name>
</gene>
<dbReference type="Proteomes" id="UP000275385">
    <property type="component" value="Unassembled WGS sequence"/>
</dbReference>
<dbReference type="GO" id="GO:0033617">
    <property type="term" value="P:mitochondrial respiratory chain complex IV assembly"/>
    <property type="evidence" value="ECO:0007669"/>
    <property type="project" value="InterPro"/>
</dbReference>
<protein>
    <submittedName>
        <fullName evidence="2">Uncharacterized protein</fullName>
    </submittedName>
</protein>
<evidence type="ECO:0000313" key="2">
    <source>
        <dbReference type="EMBL" id="RKU47391.1"/>
    </source>
</evidence>
<sequence>MERRPDRELPDVEGNRFRWSRTLPIFFVIVAGFSVAIFNYQKLSSPVVTSTLYSLRTSPKAREYLGDEIYFKHQIPWIGGEMNQLHGRININFAVKGTKNTGVMKFVSHRPSPKGMFETTEWTLETSDGRVIDLLEDADPVTGFKIEVEEDEDQTRGFRQALKKN</sequence>
<dbReference type="InterPro" id="IPR014807">
    <property type="entry name" value="Coa1"/>
</dbReference>
<keyword evidence="1" id="KW-1133">Transmembrane helix</keyword>
<dbReference type="InterPro" id="IPR042432">
    <property type="entry name" value="Coa1_fungi"/>
</dbReference>
<keyword evidence="1" id="KW-0812">Transmembrane</keyword>
<proteinExistence type="predicted"/>
<accession>A0A420YHS4</accession>
<comment type="caution">
    <text evidence="2">The sequence shown here is derived from an EMBL/GenBank/DDBJ whole genome shotgun (WGS) entry which is preliminary data.</text>
</comment>
<keyword evidence="1" id="KW-0472">Membrane</keyword>
<dbReference type="STRING" id="177199.A0A420YHS4"/>
<dbReference type="GO" id="GO:0005743">
    <property type="term" value="C:mitochondrial inner membrane"/>
    <property type="evidence" value="ECO:0007669"/>
    <property type="project" value="TreeGrafter"/>
</dbReference>
<dbReference type="PANTHER" id="PTHR28523">
    <property type="entry name" value="CYTOCHROME C OXIDASE ASSEMBLY FACTOR 1"/>
    <property type="match status" value="1"/>
</dbReference>
<evidence type="ECO:0000313" key="3">
    <source>
        <dbReference type="Proteomes" id="UP000275385"/>
    </source>
</evidence>
<organism evidence="2 3">
    <name type="scientific">Coniochaeta pulveracea</name>
    <dbReference type="NCBI Taxonomy" id="177199"/>
    <lineage>
        <taxon>Eukaryota</taxon>
        <taxon>Fungi</taxon>
        <taxon>Dikarya</taxon>
        <taxon>Ascomycota</taxon>
        <taxon>Pezizomycotina</taxon>
        <taxon>Sordariomycetes</taxon>
        <taxon>Sordariomycetidae</taxon>
        <taxon>Coniochaetales</taxon>
        <taxon>Coniochaetaceae</taxon>
        <taxon>Coniochaeta</taxon>
    </lineage>
</organism>
<keyword evidence="3" id="KW-1185">Reference proteome</keyword>
<dbReference type="AlphaFoldDB" id="A0A420YHS4"/>
<evidence type="ECO:0000256" key="1">
    <source>
        <dbReference type="SAM" id="Phobius"/>
    </source>
</evidence>
<feature type="transmembrane region" description="Helical" evidence="1">
    <location>
        <begin position="21"/>
        <end position="40"/>
    </location>
</feature>
<name>A0A420YHS4_9PEZI</name>